<dbReference type="RefSeq" id="WP_129117771.1">
    <property type="nucleotide sequence ID" value="NZ_BSUI01000013.1"/>
</dbReference>
<dbReference type="AlphaFoldDB" id="A0AAJ5F4A3"/>
<evidence type="ECO:0000259" key="1">
    <source>
        <dbReference type="Pfam" id="PF03235"/>
    </source>
</evidence>
<dbReference type="Pfam" id="PF03235">
    <property type="entry name" value="GmrSD_N"/>
    <property type="match status" value="1"/>
</dbReference>
<dbReference type="EMBL" id="VBRC01000003">
    <property type="protein sequence ID" value="TLK29969.1"/>
    <property type="molecule type" value="Genomic_DNA"/>
</dbReference>
<comment type="caution">
    <text evidence="3">The sequence shown here is derived from an EMBL/GenBank/DDBJ whole genome shotgun (WGS) entry which is preliminary data.</text>
</comment>
<dbReference type="PANTHER" id="PTHR37292:SF2">
    <property type="entry name" value="DUF262 DOMAIN-CONTAINING PROTEIN"/>
    <property type="match status" value="1"/>
</dbReference>
<keyword evidence="5" id="KW-1185">Reference proteome</keyword>
<sequence>MNELTIRQIIEKILNGQLRVPAFQRGFVWDSNRVAYLMDSIYKRYPFGSILLWRTKESLKYERRLGPFDLPPLEPDYPLDYILDGQQRITSIFGVFQTDLAQQEDEDWMQIYYDYTANPDAQESQFTALKPSEFDPQRHFLLRNLFDTTAYRRATRDLPDDVANKIDAMQAVFKEARVPVQLIETEDRATVAIVFERVNQKGVELDTLQLLSAWTWSEDFDLQRKFIDLADDLKPFGFEDVGQDTNLLMRCISAVLTRSVNVNDLIKLNGGEVRSRFDEIATGVKGAVDFLRMNLSVYSLQNLPSPNILIPLTVFFSHAPKGQLRYTAEQKHDILKWFWRVSFTRRYNSQPVASLQEDIGQIINLKNGKDHKLGDFPHEITVEYFTSQEFRINTIASKTLILMLANKKPLSFISGNEVSLAKVLKEYNRNEFHHIFPQKYLKEKATKYGSNTLANLTFLSRSDNNQISSRPPSQYRSLMPDQADEILSRAMIPSDFINDNYDEFVNKRALLLKGQAVLLMERGY</sequence>
<protein>
    <submittedName>
        <fullName evidence="3">DUF262 domain-containing protein</fullName>
    </submittedName>
</protein>
<dbReference type="PANTHER" id="PTHR37292">
    <property type="entry name" value="VNG6097C"/>
    <property type="match status" value="1"/>
</dbReference>
<evidence type="ECO:0000313" key="4">
    <source>
        <dbReference type="Proteomes" id="UP000308000"/>
    </source>
</evidence>
<feature type="domain" description="GmrSD restriction endonucleases N-terminal" evidence="1">
    <location>
        <begin position="7"/>
        <end position="214"/>
    </location>
</feature>
<dbReference type="Proteomes" id="UP000536909">
    <property type="component" value="Unassembled WGS sequence"/>
</dbReference>
<reference evidence="3 4" key="1">
    <citation type="submission" date="2019-04" db="EMBL/GenBank/DDBJ databases">
        <title>Deinococcus metalilatus MA1002 mutant No.5.</title>
        <authorList>
            <person name="Park W."/>
            <person name="Park C."/>
        </authorList>
    </citation>
    <scope>NUCLEOTIDE SEQUENCE [LARGE SCALE GENOMIC DNA]</scope>
    <source>
        <strain evidence="3 4">MA1002-m5</strain>
    </source>
</reference>
<evidence type="ECO:0000313" key="2">
    <source>
        <dbReference type="EMBL" id="MBB5294543.1"/>
    </source>
</evidence>
<organism evidence="3 4">
    <name type="scientific">Deinococcus metallilatus</name>
    <dbReference type="NCBI Taxonomy" id="1211322"/>
    <lineage>
        <taxon>Bacteria</taxon>
        <taxon>Thermotogati</taxon>
        <taxon>Deinococcota</taxon>
        <taxon>Deinococci</taxon>
        <taxon>Deinococcales</taxon>
        <taxon>Deinococcaceae</taxon>
        <taxon>Deinococcus</taxon>
    </lineage>
</organism>
<gene>
    <name evidence="3" type="ORF">FCS05_05395</name>
    <name evidence="2" type="ORF">HNQ10_001357</name>
</gene>
<proteinExistence type="predicted"/>
<name>A0AAJ5F4A3_9DEIO</name>
<dbReference type="EMBL" id="JACHFV010000004">
    <property type="protein sequence ID" value="MBB5294543.1"/>
    <property type="molecule type" value="Genomic_DNA"/>
</dbReference>
<accession>A0AAJ5F4A3</accession>
<evidence type="ECO:0000313" key="3">
    <source>
        <dbReference type="EMBL" id="TLK29969.1"/>
    </source>
</evidence>
<dbReference type="InterPro" id="IPR004919">
    <property type="entry name" value="GmrSD_N"/>
</dbReference>
<reference evidence="2 5" key="2">
    <citation type="submission" date="2020-08" db="EMBL/GenBank/DDBJ databases">
        <title>Genomic Encyclopedia of Type Strains, Phase IV (KMG-IV): sequencing the most valuable type-strain genomes for metagenomic binning, comparative biology and taxonomic classification.</title>
        <authorList>
            <person name="Goeker M."/>
        </authorList>
    </citation>
    <scope>NUCLEOTIDE SEQUENCE [LARGE SCALE GENOMIC DNA]</scope>
    <source>
        <strain evidence="2 5">DSM 105434</strain>
    </source>
</reference>
<dbReference type="Proteomes" id="UP000308000">
    <property type="component" value="Unassembled WGS sequence"/>
</dbReference>
<evidence type="ECO:0000313" key="5">
    <source>
        <dbReference type="Proteomes" id="UP000536909"/>
    </source>
</evidence>